<dbReference type="InterPro" id="IPR038052">
    <property type="entry name" value="Chaperonin_RbcX_sf"/>
</dbReference>
<feature type="region of interest" description="Disordered" evidence="4">
    <location>
        <begin position="1"/>
        <end position="22"/>
    </location>
</feature>
<dbReference type="SUPFAM" id="SSF158615">
    <property type="entry name" value="RbcX-like"/>
    <property type="match status" value="1"/>
</dbReference>
<dbReference type="GO" id="GO:0015979">
    <property type="term" value="P:photosynthesis"/>
    <property type="evidence" value="ECO:0007669"/>
    <property type="project" value="UniProtKB-KW"/>
</dbReference>
<evidence type="ECO:0000313" key="6">
    <source>
        <dbReference type="Proteomes" id="UP001222027"/>
    </source>
</evidence>
<comment type="caution">
    <text evidence="5">The sequence shown here is derived from an EMBL/GenBank/DDBJ whole genome shotgun (WGS) entry which is preliminary data.</text>
</comment>
<keyword evidence="6" id="KW-1185">Reference proteome</keyword>
<evidence type="ECO:0000256" key="3">
    <source>
        <dbReference type="ARBA" id="ARBA00023300"/>
    </source>
</evidence>
<evidence type="ECO:0000313" key="5">
    <source>
        <dbReference type="EMBL" id="KAJ8506531.1"/>
    </source>
</evidence>
<evidence type="ECO:0000256" key="1">
    <source>
        <dbReference type="ARBA" id="ARBA00022531"/>
    </source>
</evidence>
<dbReference type="PANTHER" id="PTHR33791:SF1">
    <property type="entry name" value="RUBISCO CHAPERONE RBCX"/>
    <property type="match status" value="1"/>
</dbReference>
<dbReference type="GO" id="GO:0044183">
    <property type="term" value="F:protein folding chaperone"/>
    <property type="evidence" value="ECO:0007669"/>
    <property type="project" value="InterPro"/>
</dbReference>
<keyword evidence="1" id="KW-0602">Photosynthesis</keyword>
<dbReference type="AlphaFoldDB" id="A0AAV8Q8J2"/>
<sequence length="178" mass="20617">MALGDILWTPASGSARPPARPPGCSLELGSSFLDAYHSRRARPAPALLKRQLRSRRRRGLVVAEMGGQYEDGFDDVRVQLINYFTYKAARTVLHQLYEMNPPSYMWLYKIINHLMVNSFSAYWQRSGRKSDDNTRHLYGKWTKKCDHAKTYQQVSDENLQPMETVIWPSDDTNTQKFD</sequence>
<evidence type="ECO:0000256" key="2">
    <source>
        <dbReference type="ARBA" id="ARBA00023186"/>
    </source>
</evidence>
<dbReference type="Pfam" id="PF02341">
    <property type="entry name" value="RbcX"/>
    <property type="match status" value="1"/>
</dbReference>
<gene>
    <name evidence="5" type="ORF">OPV22_007417</name>
</gene>
<dbReference type="Gene3D" id="1.10.1200.210">
    <property type="entry name" value="Chaperonin-like RbcX"/>
    <property type="match status" value="1"/>
</dbReference>
<protein>
    <submittedName>
        <fullName evidence="5">Uncharacterized protein</fullName>
    </submittedName>
</protein>
<dbReference type="PANTHER" id="PTHR33791">
    <property type="entry name" value="CHAPERONIN-LIKE RBCX PROTEIN 1, CHLOROPLASTIC"/>
    <property type="match status" value="1"/>
</dbReference>
<keyword evidence="2" id="KW-0143">Chaperone</keyword>
<proteinExistence type="predicted"/>
<dbReference type="GO" id="GO:0015977">
    <property type="term" value="P:carbon fixation"/>
    <property type="evidence" value="ECO:0007669"/>
    <property type="project" value="UniProtKB-KW"/>
</dbReference>
<name>A0AAV8Q8J2_ENSVE</name>
<dbReference type="InterPro" id="IPR003435">
    <property type="entry name" value="Chaperonin_RcbX"/>
</dbReference>
<keyword evidence="3" id="KW-0120">Carbon dioxide fixation</keyword>
<evidence type="ECO:0000256" key="4">
    <source>
        <dbReference type="SAM" id="MobiDB-lite"/>
    </source>
</evidence>
<accession>A0AAV8Q8J2</accession>
<dbReference type="GO" id="GO:0110102">
    <property type="term" value="P:ribulose bisphosphate carboxylase complex assembly"/>
    <property type="evidence" value="ECO:0007669"/>
    <property type="project" value="InterPro"/>
</dbReference>
<reference evidence="5 6" key="1">
    <citation type="submission" date="2022-12" db="EMBL/GenBank/DDBJ databases">
        <title>Chromosome-scale assembly of the Ensete ventricosum genome.</title>
        <authorList>
            <person name="Dussert Y."/>
            <person name="Stocks J."/>
            <person name="Wendawek A."/>
            <person name="Woldeyes F."/>
            <person name="Nichols R.A."/>
            <person name="Borrell J.S."/>
        </authorList>
    </citation>
    <scope>NUCLEOTIDE SEQUENCE [LARGE SCALE GENOMIC DNA]</scope>
    <source>
        <strain evidence="6">cv. Maze</strain>
        <tissue evidence="5">Seeds</tissue>
    </source>
</reference>
<dbReference type="EMBL" id="JAQQAF010000002">
    <property type="protein sequence ID" value="KAJ8506531.1"/>
    <property type="molecule type" value="Genomic_DNA"/>
</dbReference>
<dbReference type="Proteomes" id="UP001222027">
    <property type="component" value="Unassembled WGS sequence"/>
</dbReference>
<organism evidence="5 6">
    <name type="scientific">Ensete ventricosum</name>
    <name type="common">Abyssinian banana</name>
    <name type="synonym">Musa ensete</name>
    <dbReference type="NCBI Taxonomy" id="4639"/>
    <lineage>
        <taxon>Eukaryota</taxon>
        <taxon>Viridiplantae</taxon>
        <taxon>Streptophyta</taxon>
        <taxon>Embryophyta</taxon>
        <taxon>Tracheophyta</taxon>
        <taxon>Spermatophyta</taxon>
        <taxon>Magnoliopsida</taxon>
        <taxon>Liliopsida</taxon>
        <taxon>Zingiberales</taxon>
        <taxon>Musaceae</taxon>
        <taxon>Ensete</taxon>
    </lineage>
</organism>